<dbReference type="EMBL" id="MWSK01000003">
    <property type="protein sequence ID" value="OXS78367.1"/>
    <property type="molecule type" value="Genomic_DNA"/>
</dbReference>
<dbReference type="OrthoDB" id="9802489at2"/>
<proteinExistence type="predicted"/>
<feature type="domain" description="Carboxymuconolactone decarboxylase-like" evidence="1">
    <location>
        <begin position="36"/>
        <end position="118"/>
    </location>
</feature>
<dbReference type="STRING" id="1017273.SAMN05443094_10389"/>
<dbReference type="RefSeq" id="WP_045851594.1">
    <property type="nucleotide sequence ID" value="NZ_FTLX01000003.1"/>
</dbReference>
<dbReference type="PANTHER" id="PTHR33570">
    <property type="entry name" value="4-CARBOXYMUCONOLACTONE DECARBOXYLASE FAMILY PROTEIN"/>
    <property type="match status" value="1"/>
</dbReference>
<organism evidence="3 4">
    <name type="scientific">Domibacillus enclensis</name>
    <dbReference type="NCBI Taxonomy" id="1017273"/>
    <lineage>
        <taxon>Bacteria</taxon>
        <taxon>Bacillati</taxon>
        <taxon>Bacillota</taxon>
        <taxon>Bacilli</taxon>
        <taxon>Bacillales</taxon>
        <taxon>Bacillaceae</taxon>
        <taxon>Domibacillus</taxon>
    </lineage>
</organism>
<gene>
    <name evidence="2" type="ORF">B1B05_07080</name>
    <name evidence="3" type="ORF">SAMN05443094_10389</name>
</gene>
<dbReference type="Pfam" id="PF02627">
    <property type="entry name" value="CMD"/>
    <property type="match status" value="1"/>
</dbReference>
<evidence type="ECO:0000259" key="1">
    <source>
        <dbReference type="Pfam" id="PF02627"/>
    </source>
</evidence>
<dbReference type="InterPro" id="IPR029032">
    <property type="entry name" value="AhpD-like"/>
</dbReference>
<dbReference type="Gene3D" id="1.20.1290.10">
    <property type="entry name" value="AhpD-like"/>
    <property type="match status" value="1"/>
</dbReference>
<protein>
    <submittedName>
        <fullName evidence="3">4-carboxymuconolactone decarboxylase</fullName>
    </submittedName>
</protein>
<reference evidence="3 4" key="1">
    <citation type="submission" date="2017-01" db="EMBL/GenBank/DDBJ databases">
        <authorList>
            <person name="Mah S.A."/>
            <person name="Swanson W.J."/>
            <person name="Moy G.W."/>
            <person name="Vacquier V.D."/>
        </authorList>
    </citation>
    <scope>NUCLEOTIDE SEQUENCE [LARGE SCALE GENOMIC DNA]</scope>
    <source>
        <strain evidence="3 4">NIO-1016</strain>
    </source>
</reference>
<dbReference type="InterPro" id="IPR052512">
    <property type="entry name" value="4CMD/NDH-1_regulator"/>
</dbReference>
<dbReference type="PANTHER" id="PTHR33570:SF2">
    <property type="entry name" value="CARBOXYMUCONOLACTONE DECARBOXYLASE-LIKE DOMAIN-CONTAINING PROTEIN"/>
    <property type="match status" value="1"/>
</dbReference>
<dbReference type="Proteomes" id="UP000215545">
    <property type="component" value="Unassembled WGS sequence"/>
</dbReference>
<dbReference type="GO" id="GO:0051920">
    <property type="term" value="F:peroxiredoxin activity"/>
    <property type="evidence" value="ECO:0007669"/>
    <property type="project" value="InterPro"/>
</dbReference>
<evidence type="ECO:0000313" key="4">
    <source>
        <dbReference type="Proteomes" id="UP000186385"/>
    </source>
</evidence>
<dbReference type="EMBL" id="FTLX01000003">
    <property type="protein sequence ID" value="SIQ57388.1"/>
    <property type="molecule type" value="Genomic_DNA"/>
</dbReference>
<name>A0A1N6TVH7_9BACI</name>
<accession>A0A1N6TVH7</accession>
<keyword evidence="5" id="KW-1185">Reference proteome</keyword>
<dbReference type="InterPro" id="IPR003779">
    <property type="entry name" value="CMD-like"/>
</dbReference>
<dbReference type="SUPFAM" id="SSF69118">
    <property type="entry name" value="AhpD-like"/>
    <property type="match status" value="1"/>
</dbReference>
<evidence type="ECO:0000313" key="3">
    <source>
        <dbReference type="EMBL" id="SIQ57388.1"/>
    </source>
</evidence>
<sequence>MNRFEKGLDVFSEYMDDGWEKPKNGQMEDPLDSVAPDFRRWIIEAYGEIYGRPHLDKKERALIVIASLVTQGAHTQLATHIKRGLNAGLTKEQLAECIIQCLPYNGFPRVQQALVILKQVIEE</sequence>
<evidence type="ECO:0000313" key="5">
    <source>
        <dbReference type="Proteomes" id="UP000215545"/>
    </source>
</evidence>
<dbReference type="Proteomes" id="UP000186385">
    <property type="component" value="Unassembled WGS sequence"/>
</dbReference>
<reference evidence="5" key="2">
    <citation type="submission" date="2017-03" db="EMBL/GenBank/DDBJ databases">
        <title>Bacillus sp. V-88(T) DSM27956, whole genome shotgun sequencing project.</title>
        <authorList>
            <person name="Dastager S.G."/>
            <person name="Neurgaonkar P.S."/>
            <person name="Dharne M.S."/>
        </authorList>
    </citation>
    <scope>NUCLEOTIDE SEQUENCE [LARGE SCALE GENOMIC DNA]</scope>
    <source>
        <strain evidence="5">DSM 25145</strain>
    </source>
</reference>
<evidence type="ECO:0000313" key="2">
    <source>
        <dbReference type="EMBL" id="OXS78367.1"/>
    </source>
</evidence>
<dbReference type="AlphaFoldDB" id="A0A1N6TVH7"/>
<reference evidence="2" key="3">
    <citation type="submission" date="2017-03" db="EMBL/GenBank/DDBJ databases">
        <authorList>
            <person name="Dastager S.G."/>
            <person name="Neurgaonkar P.S."/>
            <person name="Dharne M.S."/>
        </authorList>
    </citation>
    <scope>NUCLEOTIDE SEQUENCE</scope>
    <source>
        <strain evidence="2">DSM 25145</strain>
    </source>
</reference>